<sequence>MVSEIIQDDMPPEHSEFFTQLSYLSIFTIDADGRPWATILFGSSTTFSRAVSNIVINTTHVSTRYFAGVGVDFSDRRRNKVAGLITSSEILSSSLHMFLITNESLGNCPKYITIRKMEYHKRHSKNGAGHRNADNVTLN</sequence>
<evidence type="ECO:0008006" key="3">
    <source>
        <dbReference type="Google" id="ProtNLM"/>
    </source>
</evidence>
<gene>
    <name evidence="1" type="ORF">TSG867_LOCUS2593</name>
</gene>
<dbReference type="PANTHER" id="PTHR42815:SF2">
    <property type="entry name" value="FAD-BINDING, PUTATIVE (AFU_ORTHOLOGUE AFUA_6G07600)-RELATED"/>
    <property type="match status" value="1"/>
</dbReference>
<comment type="caution">
    <text evidence="1">The sequence shown here is derived from an EMBL/GenBank/DDBJ whole genome shotgun (WGS) entry which is preliminary data.</text>
</comment>
<reference evidence="1" key="1">
    <citation type="submission" date="2021-02" db="EMBL/GenBank/DDBJ databases">
        <authorList>
            <person name="Nowell W R."/>
        </authorList>
    </citation>
    <scope>NUCLEOTIDE SEQUENCE</scope>
</reference>
<dbReference type="Proteomes" id="UP000663862">
    <property type="component" value="Unassembled WGS sequence"/>
</dbReference>
<dbReference type="EMBL" id="CAJOBQ010000070">
    <property type="protein sequence ID" value="CAF4242956.1"/>
    <property type="molecule type" value="Genomic_DNA"/>
</dbReference>
<organism evidence="1 2">
    <name type="scientific">Rotaria socialis</name>
    <dbReference type="NCBI Taxonomy" id="392032"/>
    <lineage>
        <taxon>Eukaryota</taxon>
        <taxon>Metazoa</taxon>
        <taxon>Spiralia</taxon>
        <taxon>Gnathifera</taxon>
        <taxon>Rotifera</taxon>
        <taxon>Eurotatoria</taxon>
        <taxon>Bdelloidea</taxon>
        <taxon>Philodinida</taxon>
        <taxon>Philodinidae</taxon>
        <taxon>Rotaria</taxon>
    </lineage>
</organism>
<dbReference type="AlphaFoldDB" id="A0A820E9L0"/>
<evidence type="ECO:0000313" key="1">
    <source>
        <dbReference type="EMBL" id="CAF4242956.1"/>
    </source>
</evidence>
<name>A0A820E9L0_9BILA</name>
<proteinExistence type="predicted"/>
<evidence type="ECO:0000313" key="2">
    <source>
        <dbReference type="Proteomes" id="UP000663862"/>
    </source>
</evidence>
<accession>A0A820E9L0</accession>
<dbReference type="PANTHER" id="PTHR42815">
    <property type="entry name" value="FAD-BINDING, PUTATIVE (AFU_ORTHOLOGUE AFUA_6G07600)-RELATED"/>
    <property type="match status" value="1"/>
</dbReference>
<protein>
    <recommendedName>
        <fullName evidence="3">Pyridoxamine 5'-phosphate oxidase putative domain-containing protein</fullName>
    </recommendedName>
</protein>